<proteinExistence type="predicted"/>
<reference evidence="3" key="1">
    <citation type="submission" date="2022-11" db="UniProtKB">
        <authorList>
            <consortium name="WormBaseParasite"/>
        </authorList>
    </citation>
    <scope>IDENTIFICATION</scope>
</reference>
<feature type="chain" id="PRO_5037433015" evidence="1">
    <location>
        <begin position="20"/>
        <end position="477"/>
    </location>
</feature>
<keyword evidence="1" id="KW-0732">Signal</keyword>
<evidence type="ECO:0000313" key="2">
    <source>
        <dbReference type="Proteomes" id="UP000887572"/>
    </source>
</evidence>
<accession>A0A914GNT9</accession>
<dbReference type="WBParaSite" id="Gr19_v10_g10045.t2">
    <property type="protein sequence ID" value="Gr19_v10_g10045.t2"/>
    <property type="gene ID" value="Gr19_v10_g10045"/>
</dbReference>
<evidence type="ECO:0000256" key="1">
    <source>
        <dbReference type="SAM" id="SignalP"/>
    </source>
</evidence>
<sequence length="477" mass="55085">MFGPYQLLILAVVSSVVSSTEVKTTKYSQPFPLDMPVSQTCKEKGQAKCNGTCGWAECVATYLGPLLDFPVAVRKKPLPPLPDFALNAECCPAGHEFRCCEMPSNRKYTWVQKNSNEMISALDEKPECKNKEYCACEFSNHHRMMDGMCCSEDDKCGCCWTFFKDPIISKLPQLLRVPKKYGEKECSQGKTDYPTATCKRTEGWPISSCCDEDYRLKDGDGRFVSYQSRLFNSRLFEWRFFTNPYYEYKYWQHIPRYAWNTEKPHYWRIDGVTLDKDLWGPGYSDGILKKGSIKTVDYAIVGWYWVPRVVPPGTGELPVGRMFSWKKENTADMVGALDKDQKCKDKPVYCACDPLHFDQIMKGMCCDKSTRCECCKTDPTLSKMKKVMAQDPKTSSSCKDQIKANFGEKPTFCQWTEGWKQSAECCDEDYKLLTPRYAIIEGADRHYPLCRNRLPWIYTEICAYEWYWVPQVIGRSR</sequence>
<keyword evidence="2" id="KW-1185">Reference proteome</keyword>
<feature type="signal peptide" evidence="1">
    <location>
        <begin position="1"/>
        <end position="19"/>
    </location>
</feature>
<organism evidence="2 3">
    <name type="scientific">Globodera rostochiensis</name>
    <name type="common">Golden nematode worm</name>
    <name type="synonym">Heterodera rostochiensis</name>
    <dbReference type="NCBI Taxonomy" id="31243"/>
    <lineage>
        <taxon>Eukaryota</taxon>
        <taxon>Metazoa</taxon>
        <taxon>Ecdysozoa</taxon>
        <taxon>Nematoda</taxon>
        <taxon>Chromadorea</taxon>
        <taxon>Rhabditida</taxon>
        <taxon>Tylenchina</taxon>
        <taxon>Tylenchomorpha</taxon>
        <taxon>Tylenchoidea</taxon>
        <taxon>Heteroderidae</taxon>
        <taxon>Heteroderinae</taxon>
        <taxon>Globodera</taxon>
    </lineage>
</organism>
<evidence type="ECO:0000313" key="3">
    <source>
        <dbReference type="WBParaSite" id="Gr19_v10_g10045.t2"/>
    </source>
</evidence>
<dbReference type="Proteomes" id="UP000887572">
    <property type="component" value="Unplaced"/>
</dbReference>
<dbReference type="AlphaFoldDB" id="A0A914GNT9"/>
<protein>
    <submittedName>
        <fullName evidence="3">Uncharacterized protein</fullName>
    </submittedName>
</protein>
<name>A0A914GNT9_GLORO</name>